<dbReference type="EMBL" id="CP000660">
    <property type="protein sequence ID" value="ABP50903.1"/>
    <property type="molecule type" value="Genomic_DNA"/>
</dbReference>
<reference evidence="1 2" key="1">
    <citation type="submission" date="2007-04" db="EMBL/GenBank/DDBJ databases">
        <title>Complete sequence of Pyrobaculum arsenaticum DSM 13514.</title>
        <authorList>
            <consortium name="US DOE Joint Genome Institute"/>
            <person name="Copeland A."/>
            <person name="Lucas S."/>
            <person name="Lapidus A."/>
            <person name="Barry K."/>
            <person name="Glavina del Rio T."/>
            <person name="Dalin E."/>
            <person name="Tice H."/>
            <person name="Pitluck S."/>
            <person name="Chain P."/>
            <person name="Malfatti S."/>
            <person name="Shin M."/>
            <person name="Vergez L."/>
            <person name="Schmutz J."/>
            <person name="Larimer F."/>
            <person name="Land M."/>
            <person name="Hauser L."/>
            <person name="Kyrpides N."/>
            <person name="Mikhailova N."/>
            <person name="Cozen A.E."/>
            <person name="Fitz-Gibbon S.T."/>
            <person name="House C.H."/>
            <person name="Saltikov C."/>
            <person name="Lowe T.M."/>
            <person name="Richardson P."/>
        </authorList>
    </citation>
    <scope>NUCLEOTIDE SEQUENCE [LARGE SCALE GENOMIC DNA]</scope>
    <source>
        <strain evidence="2">ATCC 700994 / DSM 13514 / JCM 11321 / PZ6</strain>
    </source>
</reference>
<organism evidence="1 2">
    <name type="scientific">Pyrobaculum arsenaticum (strain DSM 13514 / JCM 11321 / PZ6)</name>
    <dbReference type="NCBI Taxonomy" id="340102"/>
    <lineage>
        <taxon>Archaea</taxon>
        <taxon>Thermoproteota</taxon>
        <taxon>Thermoprotei</taxon>
        <taxon>Thermoproteales</taxon>
        <taxon>Thermoproteaceae</taxon>
        <taxon>Pyrobaculum</taxon>
    </lineage>
</organism>
<dbReference type="RefSeq" id="WP_011900810.1">
    <property type="nucleotide sequence ID" value="NC_009376.1"/>
</dbReference>
<dbReference type="Proteomes" id="UP000001567">
    <property type="component" value="Chromosome"/>
</dbReference>
<dbReference type="AlphaFoldDB" id="A4WKI6"/>
<evidence type="ECO:0000313" key="1">
    <source>
        <dbReference type="EMBL" id="ABP50903.1"/>
    </source>
</evidence>
<dbReference type="GeneID" id="5055074"/>
<sequence length="130" mass="14843">MDMRSIALFKVGRDYGVTSLDLKIAGLKDTGEKPSRYANEFAYIEGELVSAVPALREMYSFDTILEDMSGRRYYARFYAVDGVVYYAVLISQRGTVRGLVKRLVAQGWRLLFMIEKKVVKKNLPSETDVR</sequence>
<gene>
    <name evidence="1" type="ordered locus">Pars_1340</name>
</gene>
<accession>A4WKI6</accession>
<evidence type="ECO:0000313" key="2">
    <source>
        <dbReference type="Proteomes" id="UP000001567"/>
    </source>
</evidence>
<dbReference type="HOGENOM" id="CLU_1943931_0_0_2"/>
<name>A4WKI6_PYRAR</name>
<protein>
    <submittedName>
        <fullName evidence="1">Uncharacterized protein</fullName>
    </submittedName>
</protein>
<proteinExistence type="predicted"/>
<dbReference type="KEGG" id="pas:Pars_1340"/>
<dbReference type="STRING" id="340102.Pars_1340"/>